<dbReference type="KEGG" id="sap:Sulac_1954"/>
<dbReference type="HOGENOM" id="CLU_1146711_0_0_9"/>
<organism evidence="2 3">
    <name type="scientific">Sulfobacillus acidophilus (strain ATCC 700253 / DSM 10332 / NAL)</name>
    <dbReference type="NCBI Taxonomy" id="679936"/>
    <lineage>
        <taxon>Bacteria</taxon>
        <taxon>Bacillati</taxon>
        <taxon>Bacillota</taxon>
        <taxon>Clostridia</taxon>
        <taxon>Eubacteriales</taxon>
        <taxon>Clostridiales Family XVII. Incertae Sedis</taxon>
        <taxon>Sulfobacillus</taxon>
    </lineage>
</organism>
<sequence length="265" mass="27607">MWRYGPRVIAAGTLLAVGLTGLAGCGPAAPIAGSPAHSPLTGIPHTAYPPVNRALQWVRQRTAMPLAAPTIWPAFTISSTAEAVASHVVTSGAGFFLPASAYSITVDFDNGSASWTFGGAQWRPRQGPTPLAMPMGVLTPTVYGAFGGVAGQQPQTVLVGRVYTAVWPDAAVTNMGPWIVEVRGGSASQEIAVTRILIHALEQAPRGWVHHTGLVAVDLSQNLLEISWTQGTMTWFIYGGVDGSTADAAHGIPQAITIAASFRSS</sequence>
<reference evidence="2 3" key="2">
    <citation type="journal article" date="2012" name="Stand. Genomic Sci.">
        <title>Complete genome sequence of the moderately thermophilic mineral-sulfide-oxidizing firmicute Sulfobacillus acidophilus type strain (NAL(T)).</title>
        <authorList>
            <person name="Anderson I."/>
            <person name="Chertkov O."/>
            <person name="Chen A."/>
            <person name="Saunders E."/>
            <person name="Lapidus A."/>
            <person name="Nolan M."/>
            <person name="Lucas S."/>
            <person name="Hammon N."/>
            <person name="Deshpande S."/>
            <person name="Cheng J.F."/>
            <person name="Han C."/>
            <person name="Tapia R."/>
            <person name="Goodwin L.A."/>
            <person name="Pitluck S."/>
            <person name="Liolios K."/>
            <person name="Pagani I."/>
            <person name="Ivanova N."/>
            <person name="Mikhailova N."/>
            <person name="Pati A."/>
            <person name="Palaniappan K."/>
            <person name="Land M."/>
            <person name="Pan C."/>
            <person name="Rohde M."/>
            <person name="Pukall R."/>
            <person name="Goker M."/>
            <person name="Detter J.C."/>
            <person name="Woyke T."/>
            <person name="Bristow J."/>
            <person name="Eisen J.A."/>
            <person name="Markowitz V."/>
            <person name="Hugenholtz P."/>
            <person name="Kyrpides N.C."/>
            <person name="Klenk H.P."/>
            <person name="Mavromatis K."/>
        </authorList>
    </citation>
    <scope>NUCLEOTIDE SEQUENCE [LARGE SCALE GENOMIC DNA]</scope>
    <source>
        <strain evidence="3">ATCC 700253 / DSM 10332 / NAL</strain>
    </source>
</reference>
<feature type="chain" id="PRO_5039045237" evidence="1">
    <location>
        <begin position="24"/>
        <end position="265"/>
    </location>
</feature>
<accession>G8U1C5</accession>
<name>G8U1C5_SULAD</name>
<dbReference type="STRING" id="679936.Sulac_1954"/>
<keyword evidence="1" id="KW-0732">Signal</keyword>
<protein>
    <submittedName>
        <fullName evidence="2">Uncharacterized protein</fullName>
    </submittedName>
</protein>
<dbReference type="EMBL" id="CP003179">
    <property type="protein sequence ID" value="AEW05445.1"/>
    <property type="molecule type" value="Genomic_DNA"/>
</dbReference>
<evidence type="ECO:0000313" key="3">
    <source>
        <dbReference type="Proteomes" id="UP000005439"/>
    </source>
</evidence>
<proteinExistence type="predicted"/>
<feature type="signal peptide" evidence="1">
    <location>
        <begin position="1"/>
        <end position="23"/>
    </location>
</feature>
<evidence type="ECO:0000313" key="2">
    <source>
        <dbReference type="EMBL" id="AEW05445.1"/>
    </source>
</evidence>
<gene>
    <name evidence="2" type="ordered locus">Sulac_1954</name>
</gene>
<dbReference type="AlphaFoldDB" id="G8U1C5"/>
<dbReference type="PATRIC" id="fig|679936.5.peg.2016"/>
<keyword evidence="3" id="KW-1185">Reference proteome</keyword>
<reference evidence="3" key="1">
    <citation type="submission" date="2011-12" db="EMBL/GenBank/DDBJ databases">
        <title>The complete genome of chromosome of Sulfobacillus acidophilus DSM 10332.</title>
        <authorList>
            <person name="Lucas S."/>
            <person name="Han J."/>
            <person name="Lapidus A."/>
            <person name="Bruce D."/>
            <person name="Goodwin L."/>
            <person name="Pitluck S."/>
            <person name="Peters L."/>
            <person name="Kyrpides N."/>
            <person name="Mavromatis K."/>
            <person name="Ivanova N."/>
            <person name="Mikhailova N."/>
            <person name="Chertkov O."/>
            <person name="Saunders E."/>
            <person name="Detter J.C."/>
            <person name="Tapia R."/>
            <person name="Han C."/>
            <person name="Land M."/>
            <person name="Hauser L."/>
            <person name="Markowitz V."/>
            <person name="Cheng J.-F."/>
            <person name="Hugenholtz P."/>
            <person name="Woyke T."/>
            <person name="Wu D."/>
            <person name="Pukall R."/>
            <person name="Gehrich-Schroeter G."/>
            <person name="Schneider S."/>
            <person name="Klenk H.-P."/>
            <person name="Eisen J.A."/>
        </authorList>
    </citation>
    <scope>NUCLEOTIDE SEQUENCE [LARGE SCALE GENOMIC DNA]</scope>
    <source>
        <strain evidence="3">ATCC 700253 / DSM 10332 / NAL</strain>
    </source>
</reference>
<dbReference type="PROSITE" id="PS51257">
    <property type="entry name" value="PROKAR_LIPOPROTEIN"/>
    <property type="match status" value="1"/>
</dbReference>
<evidence type="ECO:0000256" key="1">
    <source>
        <dbReference type="SAM" id="SignalP"/>
    </source>
</evidence>
<dbReference type="Proteomes" id="UP000005439">
    <property type="component" value="Chromosome"/>
</dbReference>